<sequence>MPTSTRSTRCACAAMPSNVIAIISATLLIMVTSALSLLIGPTTTAAAAAARHRTILNRDIMIPDPVPQSGIDEAISLMQSGRMYRYNAKDASSSVVSLCEHEIAQYTGHKYCVALNSCGSAIMLMMKCAGLLPGDEVLCNAFTFGAVPSAIEHAGGKAVYVESDSNLVMDITDLEKKLVEYPNCKYCLISHMRGKLTDMDAVKDACDRHSVTLLEDCAHSLGVYWNGQHSGHIGKVAAFSSQSYKMINSGEGGFLVTDDASIAANCAVYAGAYEGLSAKHLTVPGPEIFMDLPTQIPNYSLRMSELAAAVIRPQILTIDERREKYNARYDYITDQLVRRVGQYLSIPVDTPGTIPVHDSLQFNLSHELNHEQVQQFLEECAIHGLKVDLFGAKSNARNFVNWKFAPAGDDPLPMTTEMLKRACDVRLPLMWDDEDFDDLVNVLCESLDAVVYNTGFE</sequence>
<accession>A0ABD3M5D3</accession>
<gene>
    <name evidence="1" type="ORF">ACHAWU_002061</name>
</gene>
<dbReference type="Gene3D" id="3.40.640.10">
    <property type="entry name" value="Type I PLP-dependent aspartate aminotransferase-like (Major domain)"/>
    <property type="match status" value="1"/>
</dbReference>
<dbReference type="AlphaFoldDB" id="A0ABD3M5D3"/>
<dbReference type="PANTHER" id="PTHR30244">
    <property type="entry name" value="TRANSAMINASE"/>
    <property type="match status" value="1"/>
</dbReference>
<reference evidence="1 2" key="1">
    <citation type="submission" date="2024-10" db="EMBL/GenBank/DDBJ databases">
        <title>Updated reference genomes for cyclostephanoid diatoms.</title>
        <authorList>
            <person name="Roberts W.R."/>
            <person name="Alverson A.J."/>
        </authorList>
    </citation>
    <scope>NUCLEOTIDE SEQUENCE [LARGE SCALE GENOMIC DNA]</scope>
    <source>
        <strain evidence="1 2">AJA232-27</strain>
    </source>
</reference>
<dbReference type="InterPro" id="IPR015421">
    <property type="entry name" value="PyrdxlP-dep_Trfase_major"/>
</dbReference>
<dbReference type="EMBL" id="JALLBG020000206">
    <property type="protein sequence ID" value="KAL3759260.1"/>
    <property type="molecule type" value="Genomic_DNA"/>
</dbReference>
<evidence type="ECO:0008006" key="3">
    <source>
        <dbReference type="Google" id="ProtNLM"/>
    </source>
</evidence>
<proteinExistence type="predicted"/>
<dbReference type="InterPro" id="IPR000653">
    <property type="entry name" value="DegT/StrS_aminotransferase"/>
</dbReference>
<dbReference type="Pfam" id="PF01041">
    <property type="entry name" value="DegT_DnrJ_EryC1"/>
    <property type="match status" value="1"/>
</dbReference>
<keyword evidence="2" id="KW-1185">Reference proteome</keyword>
<name>A0ABD3M5D3_9STRA</name>
<dbReference type="Proteomes" id="UP001530293">
    <property type="component" value="Unassembled WGS sequence"/>
</dbReference>
<dbReference type="InterPro" id="IPR015424">
    <property type="entry name" value="PyrdxlP-dep_Trfase"/>
</dbReference>
<organism evidence="1 2">
    <name type="scientific">Discostella pseudostelligera</name>
    <dbReference type="NCBI Taxonomy" id="259834"/>
    <lineage>
        <taxon>Eukaryota</taxon>
        <taxon>Sar</taxon>
        <taxon>Stramenopiles</taxon>
        <taxon>Ochrophyta</taxon>
        <taxon>Bacillariophyta</taxon>
        <taxon>Coscinodiscophyceae</taxon>
        <taxon>Thalassiosirophycidae</taxon>
        <taxon>Stephanodiscales</taxon>
        <taxon>Stephanodiscaceae</taxon>
        <taxon>Discostella</taxon>
    </lineage>
</organism>
<protein>
    <recommendedName>
        <fullName evidence="3">Aminotransferase</fullName>
    </recommendedName>
</protein>
<dbReference type="PANTHER" id="PTHR30244:SF34">
    <property type="entry name" value="DTDP-4-AMINO-4,6-DIDEOXYGALACTOSE TRANSAMINASE"/>
    <property type="match status" value="1"/>
</dbReference>
<dbReference type="SUPFAM" id="SSF53383">
    <property type="entry name" value="PLP-dependent transferases"/>
    <property type="match status" value="1"/>
</dbReference>
<evidence type="ECO:0000313" key="1">
    <source>
        <dbReference type="EMBL" id="KAL3759260.1"/>
    </source>
</evidence>
<comment type="caution">
    <text evidence="1">The sequence shown here is derived from an EMBL/GenBank/DDBJ whole genome shotgun (WGS) entry which is preliminary data.</text>
</comment>
<evidence type="ECO:0000313" key="2">
    <source>
        <dbReference type="Proteomes" id="UP001530293"/>
    </source>
</evidence>